<dbReference type="Proteomes" id="UP000235672">
    <property type="component" value="Unassembled WGS sequence"/>
</dbReference>
<organism evidence="1 2">
    <name type="scientific">Hyaloscypha hepaticicola</name>
    <dbReference type="NCBI Taxonomy" id="2082293"/>
    <lineage>
        <taxon>Eukaryota</taxon>
        <taxon>Fungi</taxon>
        <taxon>Dikarya</taxon>
        <taxon>Ascomycota</taxon>
        <taxon>Pezizomycotina</taxon>
        <taxon>Leotiomycetes</taxon>
        <taxon>Helotiales</taxon>
        <taxon>Hyaloscyphaceae</taxon>
        <taxon>Hyaloscypha</taxon>
    </lineage>
</organism>
<dbReference type="InterPro" id="IPR039556">
    <property type="entry name" value="ICL/PEPM"/>
</dbReference>
<dbReference type="OrthoDB" id="429143at2759"/>
<dbReference type="Pfam" id="PF13714">
    <property type="entry name" value="PEP_mutase"/>
    <property type="match status" value="1"/>
</dbReference>
<dbReference type="AlphaFoldDB" id="A0A2J6Q8K7"/>
<dbReference type="PANTHER" id="PTHR42905">
    <property type="entry name" value="PHOSPHOENOLPYRUVATE CARBOXYLASE"/>
    <property type="match status" value="1"/>
</dbReference>
<dbReference type="GO" id="GO:0003824">
    <property type="term" value="F:catalytic activity"/>
    <property type="evidence" value="ECO:0007669"/>
    <property type="project" value="InterPro"/>
</dbReference>
<dbReference type="SUPFAM" id="SSF51621">
    <property type="entry name" value="Phosphoenolpyruvate/pyruvate domain"/>
    <property type="match status" value="1"/>
</dbReference>
<keyword evidence="2" id="KW-1185">Reference proteome</keyword>
<reference evidence="1 2" key="1">
    <citation type="submission" date="2016-05" db="EMBL/GenBank/DDBJ databases">
        <title>A degradative enzymes factory behind the ericoid mycorrhizal symbiosis.</title>
        <authorList>
            <consortium name="DOE Joint Genome Institute"/>
            <person name="Martino E."/>
            <person name="Morin E."/>
            <person name="Grelet G."/>
            <person name="Kuo A."/>
            <person name="Kohler A."/>
            <person name="Daghino S."/>
            <person name="Barry K."/>
            <person name="Choi C."/>
            <person name="Cichocki N."/>
            <person name="Clum A."/>
            <person name="Copeland A."/>
            <person name="Hainaut M."/>
            <person name="Haridas S."/>
            <person name="Labutti K."/>
            <person name="Lindquist E."/>
            <person name="Lipzen A."/>
            <person name="Khouja H.-R."/>
            <person name="Murat C."/>
            <person name="Ohm R."/>
            <person name="Olson A."/>
            <person name="Spatafora J."/>
            <person name="Veneault-Fourrey C."/>
            <person name="Henrissat B."/>
            <person name="Grigoriev I."/>
            <person name="Martin F."/>
            <person name="Perotto S."/>
        </authorList>
    </citation>
    <scope>NUCLEOTIDE SEQUENCE [LARGE SCALE GENOMIC DNA]</scope>
    <source>
        <strain evidence="1 2">UAMH 7357</strain>
    </source>
</reference>
<accession>A0A2J6Q8K7</accession>
<evidence type="ECO:0000313" key="2">
    <source>
        <dbReference type="Proteomes" id="UP000235672"/>
    </source>
</evidence>
<sequence>MATETAPVNNEVALLLKLLHKPGDPIVLTNIYDEASTNAIISLNGPSSPKLVKALATTSYGIANTFSVPDASLTLNQNLAGVQKIAPLARSAGLPLTVDLQDGYGEFLDQSIYRIIYAGAVGANIEDSYPEKGFGDGMSCLRSVEESAERIRLAIKYAADVGLRDFVVNARTDVLRLKPNPEGWSREMMVQEAVKRGKAFLDAGATCVFVWGGAAGEISREEVILLVKEFDGRLAVKLADGKNGLSVEELGKLGVCRISVGAGLYCQDMDCLRKKAERILGGGQLWSEED</sequence>
<dbReference type="CDD" id="cd00377">
    <property type="entry name" value="ICL_PEPM"/>
    <property type="match status" value="1"/>
</dbReference>
<evidence type="ECO:0000313" key="1">
    <source>
        <dbReference type="EMBL" id="PMD22598.1"/>
    </source>
</evidence>
<dbReference type="EMBL" id="KZ613477">
    <property type="protein sequence ID" value="PMD22598.1"/>
    <property type="molecule type" value="Genomic_DNA"/>
</dbReference>
<dbReference type="InterPro" id="IPR015813">
    <property type="entry name" value="Pyrv/PenolPyrv_kinase-like_dom"/>
</dbReference>
<gene>
    <name evidence="1" type="ORF">NA56DRAFT_91432</name>
</gene>
<protein>
    <submittedName>
        <fullName evidence="1">Phosphoenolpyruvate/pyruvate domain-containing protein</fullName>
    </submittedName>
</protein>
<proteinExistence type="predicted"/>
<dbReference type="Gene3D" id="3.20.20.60">
    <property type="entry name" value="Phosphoenolpyruvate-binding domains"/>
    <property type="match status" value="1"/>
</dbReference>
<dbReference type="PANTHER" id="PTHR42905:SF16">
    <property type="entry name" value="CARBOXYPHOSPHONOENOLPYRUVATE PHOSPHONOMUTASE-LIKE PROTEIN (AFU_ORTHOLOGUE AFUA_5G07230)"/>
    <property type="match status" value="1"/>
</dbReference>
<name>A0A2J6Q8K7_9HELO</name>
<keyword evidence="1" id="KW-0670">Pyruvate</keyword>
<dbReference type="InterPro" id="IPR040442">
    <property type="entry name" value="Pyrv_kinase-like_dom_sf"/>
</dbReference>